<evidence type="ECO:0000259" key="7">
    <source>
        <dbReference type="Pfam" id="PF13505"/>
    </source>
</evidence>
<dbReference type="Gene3D" id="2.40.160.20">
    <property type="match status" value="1"/>
</dbReference>
<organism evidence="8 9">
    <name type="scientific">Methylocystis iwaonis</name>
    <dbReference type="NCBI Taxonomy" id="2885079"/>
    <lineage>
        <taxon>Bacteria</taxon>
        <taxon>Pseudomonadati</taxon>
        <taxon>Pseudomonadota</taxon>
        <taxon>Alphaproteobacteria</taxon>
        <taxon>Hyphomicrobiales</taxon>
        <taxon>Methylocystaceae</taxon>
        <taxon>Methylocystis</taxon>
    </lineage>
</organism>
<sequence length="290" mass="30487">MGRIFALLFAAAVLAGATAGANAADLLPPPPPIEPPPPVDLGGWYLRGDVGVGATQISDWNYSLRPGIDGAGNVVIPAGPVWNTHRSIGDTAFAGAGVGYQFNNWVRFDLTGEYRIQSAYRATNFFAFPGCGSACSGFDNYNANLGTALFLANAYVDLGTWYGLTPFIGGGVGAAFHNFSGLTDVGFGVANGGYGVAADTNATNFAWQVTGGLAFAVTPNLRLEVAYRYLDMGKITSGPISCNALPCFGERHSFNVASNDVRVGFRYIIPSLTPVPMMAPPPMPPLVRKY</sequence>
<evidence type="ECO:0000256" key="5">
    <source>
        <dbReference type="ARBA" id="ARBA00038306"/>
    </source>
</evidence>
<dbReference type="PANTHER" id="PTHR34001">
    <property type="entry name" value="BLL7405 PROTEIN"/>
    <property type="match status" value="1"/>
</dbReference>
<dbReference type="PANTHER" id="PTHR34001:SF3">
    <property type="entry name" value="BLL7405 PROTEIN"/>
    <property type="match status" value="1"/>
</dbReference>
<feature type="signal peptide" evidence="6">
    <location>
        <begin position="1"/>
        <end position="23"/>
    </location>
</feature>
<dbReference type="RefSeq" id="WP_281927934.1">
    <property type="nucleotide sequence ID" value="NZ_AP027142.1"/>
</dbReference>
<name>A0ABN6VIV8_9HYPH</name>
<keyword evidence="2 6" id="KW-0732">Signal</keyword>
<comment type="subcellular location">
    <subcellularLocation>
        <location evidence="1">Cell outer membrane</location>
    </subcellularLocation>
</comment>
<dbReference type="Pfam" id="PF13505">
    <property type="entry name" value="OMP_b-brl"/>
    <property type="match status" value="1"/>
</dbReference>
<evidence type="ECO:0000256" key="4">
    <source>
        <dbReference type="ARBA" id="ARBA00023237"/>
    </source>
</evidence>
<evidence type="ECO:0000313" key="8">
    <source>
        <dbReference type="EMBL" id="BDV34685.1"/>
    </source>
</evidence>
<feature type="domain" description="Outer membrane protein beta-barrel" evidence="7">
    <location>
        <begin position="11"/>
        <end position="234"/>
    </location>
</feature>
<dbReference type="SUPFAM" id="SSF56925">
    <property type="entry name" value="OMPA-like"/>
    <property type="match status" value="1"/>
</dbReference>
<evidence type="ECO:0000256" key="1">
    <source>
        <dbReference type="ARBA" id="ARBA00004442"/>
    </source>
</evidence>
<gene>
    <name evidence="8" type="ORF">SS37A_22140</name>
</gene>
<reference evidence="8 9" key="1">
    <citation type="journal article" date="2023" name="Int. J. Syst. Evol. Microbiol.">
        <title>Methylocystis iwaonis sp. nov., a type II methane-oxidizing bacterium from surface soil of a rice paddy field in Japan, and emended description of the genus Methylocystis (ex Whittenbury et al. 1970) Bowman et al. 1993.</title>
        <authorList>
            <person name="Kaise H."/>
            <person name="Sawadogo J.B."/>
            <person name="Alam M.S."/>
            <person name="Ueno C."/>
            <person name="Dianou D."/>
            <person name="Shinjo R."/>
            <person name="Asakawa S."/>
        </authorList>
    </citation>
    <scope>NUCLEOTIDE SEQUENCE [LARGE SCALE GENOMIC DNA]</scope>
    <source>
        <strain evidence="8 9">SS37A-Re</strain>
    </source>
</reference>
<comment type="similarity">
    <text evidence="5">Belongs to the Omp25/RopB family.</text>
</comment>
<evidence type="ECO:0000256" key="2">
    <source>
        <dbReference type="ARBA" id="ARBA00022729"/>
    </source>
</evidence>
<keyword evidence="4" id="KW-0998">Cell outer membrane</keyword>
<dbReference type="InterPro" id="IPR011250">
    <property type="entry name" value="OMP/PagP_B-barrel"/>
</dbReference>
<evidence type="ECO:0000313" key="9">
    <source>
        <dbReference type="Proteomes" id="UP001317629"/>
    </source>
</evidence>
<keyword evidence="9" id="KW-1185">Reference proteome</keyword>
<accession>A0ABN6VIV8</accession>
<proteinExistence type="inferred from homology"/>
<feature type="chain" id="PRO_5047398696" description="Outer membrane protein beta-barrel domain-containing protein" evidence="6">
    <location>
        <begin position="24"/>
        <end position="290"/>
    </location>
</feature>
<evidence type="ECO:0000256" key="3">
    <source>
        <dbReference type="ARBA" id="ARBA00023136"/>
    </source>
</evidence>
<dbReference type="InterPro" id="IPR027385">
    <property type="entry name" value="Beta-barrel_OMP"/>
</dbReference>
<protein>
    <recommendedName>
        <fullName evidence="7">Outer membrane protein beta-barrel domain-containing protein</fullName>
    </recommendedName>
</protein>
<evidence type="ECO:0000256" key="6">
    <source>
        <dbReference type="SAM" id="SignalP"/>
    </source>
</evidence>
<keyword evidence="3" id="KW-0472">Membrane</keyword>
<dbReference type="InterPro" id="IPR051692">
    <property type="entry name" value="OMP-like"/>
</dbReference>
<dbReference type="EMBL" id="AP027142">
    <property type="protein sequence ID" value="BDV34685.1"/>
    <property type="molecule type" value="Genomic_DNA"/>
</dbReference>
<dbReference type="Proteomes" id="UP001317629">
    <property type="component" value="Chromosome"/>
</dbReference>